<dbReference type="RefSeq" id="WP_089291650.1">
    <property type="nucleotide sequence ID" value="NZ_BOMU01000003.1"/>
</dbReference>
<feature type="binding site" evidence="1">
    <location>
        <position position="11"/>
    </location>
    <ligand>
        <name>Zn(2+)</name>
        <dbReference type="ChEBI" id="CHEBI:29105"/>
    </ligand>
</feature>
<dbReference type="PIRSF" id="PIRSF018249">
    <property type="entry name" value="MyrA_prd"/>
    <property type="match status" value="1"/>
</dbReference>
<sequence>MIDGALPFLWCPVCHEPLRRCERALRCPVGHSFDMAKQGYADLSAGRLPHTGDSAEMITDRAAFLAAGHYDFIAAALAEHPTDGLVLDAGTGTGDYLARFLDASPAATGLGLDVSKPALRRAARAHPRAAAVLTDLWRPLPVADDSATVILNVFAPRNGAEFQRVLRRDGRLLVVTPAADHLAEMVTAHGLIQVDPDKAARVSGALDEHFEPVSTTVHRHEMRLTGTEVRTLIGMTPSARHVPVEDLPTTELTVTAAVRLAVYRPR</sequence>
<dbReference type="SUPFAM" id="SSF53335">
    <property type="entry name" value="S-adenosyl-L-methionine-dependent methyltransferases"/>
    <property type="match status" value="1"/>
</dbReference>
<evidence type="ECO:0000259" key="4">
    <source>
        <dbReference type="Pfam" id="PF21302"/>
    </source>
</evidence>
<feature type="binding site" evidence="2">
    <location>
        <begin position="93"/>
        <end position="94"/>
    </location>
    <ligand>
        <name>S-adenosyl-L-methionine</name>
        <dbReference type="ChEBI" id="CHEBI:59789"/>
    </ligand>
</feature>
<keyword evidence="1" id="KW-0862">Zinc</keyword>
<accession>A0A238VB25</accession>
<evidence type="ECO:0000313" key="6">
    <source>
        <dbReference type="Proteomes" id="UP000198415"/>
    </source>
</evidence>
<dbReference type="InterPro" id="IPR016718">
    <property type="entry name" value="rRNA_m1G-MeTrfase_A_prd"/>
</dbReference>
<dbReference type="OrthoDB" id="108476at2"/>
<gene>
    <name evidence="5" type="ORF">SAMN06264365_101945</name>
</gene>
<proteinExistence type="predicted"/>
<dbReference type="InterPro" id="IPR048647">
    <property type="entry name" value="RlmA_N"/>
</dbReference>
<keyword evidence="5" id="KW-0808">Transferase</keyword>
<dbReference type="GO" id="GO:0008168">
    <property type="term" value="F:methyltransferase activity"/>
    <property type="evidence" value="ECO:0007669"/>
    <property type="project" value="UniProtKB-KW"/>
</dbReference>
<keyword evidence="1" id="KW-0479">Metal-binding</keyword>
<dbReference type="Proteomes" id="UP000198415">
    <property type="component" value="Unassembled WGS sequence"/>
</dbReference>
<name>A0A238VB25_9ACTN</name>
<keyword evidence="2" id="KW-0949">S-adenosyl-L-methionine</keyword>
<keyword evidence="5" id="KW-0489">Methyltransferase</keyword>
<keyword evidence="6" id="KW-1185">Reference proteome</keyword>
<dbReference type="Pfam" id="PF21302">
    <property type="entry name" value="Zn_ribbon_RlmA"/>
    <property type="match status" value="1"/>
</dbReference>
<feature type="binding site" evidence="1">
    <location>
        <position position="27"/>
    </location>
    <ligand>
        <name>Zn(2+)</name>
        <dbReference type="ChEBI" id="CHEBI:29105"/>
    </ligand>
</feature>
<feature type="binding site" evidence="2">
    <location>
        <position position="70"/>
    </location>
    <ligand>
        <name>S-adenosyl-L-methionine</name>
        <dbReference type="ChEBI" id="CHEBI:59789"/>
    </ligand>
</feature>
<feature type="binding site" evidence="1">
    <location>
        <position position="14"/>
    </location>
    <ligand>
        <name>Zn(2+)</name>
        <dbReference type="ChEBI" id="CHEBI:29105"/>
    </ligand>
</feature>
<protein>
    <submittedName>
        <fullName evidence="5">23S rRNA m(1)G-748 methyltransferase</fullName>
    </submittedName>
</protein>
<feature type="domain" description="Methyltransferase" evidence="3">
    <location>
        <begin position="86"/>
        <end position="168"/>
    </location>
</feature>
<evidence type="ECO:0000259" key="3">
    <source>
        <dbReference type="Pfam" id="PF13649"/>
    </source>
</evidence>
<dbReference type="EMBL" id="FZNR01000001">
    <property type="protein sequence ID" value="SNR31401.1"/>
    <property type="molecule type" value="Genomic_DNA"/>
</dbReference>
<feature type="domain" description="23S rRNA (guanine(745)-N(1))-methyltransferase N-terminal" evidence="4">
    <location>
        <begin position="10"/>
        <end position="43"/>
    </location>
</feature>
<reference evidence="5 6" key="1">
    <citation type="submission" date="2017-06" db="EMBL/GenBank/DDBJ databases">
        <authorList>
            <person name="Kim H.J."/>
            <person name="Triplett B.A."/>
        </authorList>
    </citation>
    <scope>NUCLEOTIDE SEQUENCE [LARGE SCALE GENOMIC DNA]</scope>
    <source>
        <strain evidence="5 6">DSM 43151</strain>
    </source>
</reference>
<feature type="binding site" evidence="2">
    <location>
        <position position="181"/>
    </location>
    <ligand>
        <name>S-adenosyl-L-methionine</name>
        <dbReference type="ChEBI" id="CHEBI:59789"/>
    </ligand>
</feature>
<dbReference type="Pfam" id="PF13649">
    <property type="entry name" value="Methyltransf_25"/>
    <property type="match status" value="1"/>
</dbReference>
<feature type="binding site" evidence="1">
    <location>
        <position position="31"/>
    </location>
    <ligand>
        <name>Zn(2+)</name>
        <dbReference type="ChEBI" id="CHEBI:29105"/>
    </ligand>
</feature>
<dbReference type="AlphaFoldDB" id="A0A238VB25"/>
<organism evidence="5 6">
    <name type="scientific">Actinoplanes regularis</name>
    <dbReference type="NCBI Taxonomy" id="52697"/>
    <lineage>
        <taxon>Bacteria</taxon>
        <taxon>Bacillati</taxon>
        <taxon>Actinomycetota</taxon>
        <taxon>Actinomycetes</taxon>
        <taxon>Micromonosporales</taxon>
        <taxon>Micromonosporaceae</taxon>
        <taxon>Actinoplanes</taxon>
    </lineage>
</organism>
<dbReference type="InterPro" id="IPR041698">
    <property type="entry name" value="Methyltransf_25"/>
</dbReference>
<evidence type="ECO:0000313" key="5">
    <source>
        <dbReference type="EMBL" id="SNR31401.1"/>
    </source>
</evidence>
<evidence type="ECO:0000256" key="2">
    <source>
        <dbReference type="PIRSR" id="PIRSR018249-2"/>
    </source>
</evidence>
<dbReference type="InterPro" id="IPR029063">
    <property type="entry name" value="SAM-dependent_MTases_sf"/>
</dbReference>
<dbReference type="GO" id="GO:0046872">
    <property type="term" value="F:metal ion binding"/>
    <property type="evidence" value="ECO:0007669"/>
    <property type="project" value="UniProtKB-KW"/>
</dbReference>
<dbReference type="Gene3D" id="3.40.50.150">
    <property type="entry name" value="Vaccinia Virus protein VP39"/>
    <property type="match status" value="1"/>
</dbReference>
<evidence type="ECO:0000256" key="1">
    <source>
        <dbReference type="PIRSR" id="PIRSR018249-1"/>
    </source>
</evidence>
<dbReference type="GO" id="GO:0032259">
    <property type="term" value="P:methylation"/>
    <property type="evidence" value="ECO:0007669"/>
    <property type="project" value="UniProtKB-KW"/>
</dbReference>